<dbReference type="InterPro" id="IPR048337">
    <property type="entry name" value="FAM50A/XAP5_C"/>
</dbReference>
<accession>A0A0C2N7U2</accession>
<evidence type="ECO:0000259" key="2">
    <source>
        <dbReference type="Pfam" id="PF04921"/>
    </source>
</evidence>
<feature type="compositionally biased region" description="Polar residues" evidence="1">
    <location>
        <begin position="1"/>
        <end position="13"/>
    </location>
</feature>
<dbReference type="Pfam" id="PF04921">
    <property type="entry name" value="XAP5"/>
    <property type="match status" value="1"/>
</dbReference>
<dbReference type="AlphaFoldDB" id="A0A0C2N7U2"/>
<organism evidence="3 4">
    <name type="scientific">Thelohanellus kitauei</name>
    <name type="common">Myxosporean</name>
    <dbReference type="NCBI Taxonomy" id="669202"/>
    <lineage>
        <taxon>Eukaryota</taxon>
        <taxon>Metazoa</taxon>
        <taxon>Cnidaria</taxon>
        <taxon>Myxozoa</taxon>
        <taxon>Myxosporea</taxon>
        <taxon>Bivalvulida</taxon>
        <taxon>Platysporina</taxon>
        <taxon>Myxobolidae</taxon>
        <taxon>Thelohanellus</taxon>
    </lineage>
</organism>
<proteinExistence type="predicted"/>
<evidence type="ECO:0000313" key="3">
    <source>
        <dbReference type="EMBL" id="KII69997.1"/>
    </source>
</evidence>
<gene>
    <name evidence="3" type="ORF">RF11_02306</name>
</gene>
<dbReference type="Proteomes" id="UP000031668">
    <property type="component" value="Unassembled WGS sequence"/>
</dbReference>
<feature type="domain" description="FAM50A/XAP5 C-terminal" evidence="2">
    <location>
        <begin position="135"/>
        <end position="265"/>
    </location>
</feature>
<dbReference type="InterPro" id="IPR007005">
    <property type="entry name" value="XAP5"/>
</dbReference>
<sequence>MHQLEKTQQNPKCTKTALGGKKDSKPVLVTNDIETRINQSAVGLKTLQEIKKAHEQFLSVDLSKPKVSASKRPSTKQQPSKLSFDVDEDEFIPCKIFKNPDAEKQTMTESRDNSQHSFIRKSEWIDEVVRIKDQDIAVSYIYWNGTGFTKIHKTKKGTTIGEFLKRVWPDLHSEFSELIDASSDDLMFVKDDFILPKDYSFFDFCVGKKPDKSGGLFNFDLLINEKTKLYSEKPEVPLSKICLKSWYENNKSKFPVDKWTDYEPEFVPDTQLPPN</sequence>
<dbReference type="GO" id="GO:0005634">
    <property type="term" value="C:nucleus"/>
    <property type="evidence" value="ECO:0007669"/>
    <property type="project" value="InterPro"/>
</dbReference>
<evidence type="ECO:0000313" key="4">
    <source>
        <dbReference type="Proteomes" id="UP000031668"/>
    </source>
</evidence>
<keyword evidence="4" id="KW-1185">Reference proteome</keyword>
<reference evidence="3 4" key="1">
    <citation type="journal article" date="2014" name="Genome Biol. Evol.">
        <title>The genome of the myxosporean Thelohanellus kitauei shows adaptations to nutrient acquisition within its fish host.</title>
        <authorList>
            <person name="Yang Y."/>
            <person name="Xiong J."/>
            <person name="Zhou Z."/>
            <person name="Huo F."/>
            <person name="Miao W."/>
            <person name="Ran C."/>
            <person name="Liu Y."/>
            <person name="Zhang J."/>
            <person name="Feng J."/>
            <person name="Wang M."/>
            <person name="Wang M."/>
            <person name="Wang L."/>
            <person name="Yao B."/>
        </authorList>
    </citation>
    <scope>NUCLEOTIDE SEQUENCE [LARGE SCALE GENOMIC DNA]</scope>
    <source>
        <strain evidence="3">Wuqing</strain>
    </source>
</reference>
<dbReference type="GO" id="GO:0006325">
    <property type="term" value="P:chromatin organization"/>
    <property type="evidence" value="ECO:0007669"/>
    <property type="project" value="TreeGrafter"/>
</dbReference>
<feature type="region of interest" description="Disordered" evidence="1">
    <location>
        <begin position="1"/>
        <end position="26"/>
    </location>
</feature>
<dbReference type="OrthoDB" id="1562195at2759"/>
<comment type="caution">
    <text evidence="3">The sequence shown here is derived from an EMBL/GenBank/DDBJ whole genome shotgun (WGS) entry which is preliminary data.</text>
</comment>
<protein>
    <recommendedName>
        <fullName evidence="2">FAM50A/XAP5 C-terminal domain-containing protein</fullName>
    </recommendedName>
</protein>
<dbReference type="PANTHER" id="PTHR12722">
    <property type="entry name" value="XAP-5 PROTEIN-RELATED"/>
    <property type="match status" value="1"/>
</dbReference>
<dbReference type="OMA" id="FSELXIR"/>
<evidence type="ECO:0000256" key="1">
    <source>
        <dbReference type="SAM" id="MobiDB-lite"/>
    </source>
</evidence>
<name>A0A0C2N7U2_THEKT</name>
<dbReference type="EMBL" id="JWZT01002217">
    <property type="protein sequence ID" value="KII69997.1"/>
    <property type="molecule type" value="Genomic_DNA"/>
</dbReference>
<dbReference type="PANTHER" id="PTHR12722:SF0">
    <property type="entry name" value="PROTEIN FAM50A"/>
    <property type="match status" value="1"/>
</dbReference>